<dbReference type="AlphaFoldDB" id="A0A0E0PMY7"/>
<feature type="compositionally biased region" description="Basic and acidic residues" evidence="1">
    <location>
        <begin position="134"/>
        <end position="145"/>
    </location>
</feature>
<dbReference type="Gramene" id="ORUFI05G18960.1">
    <property type="protein sequence ID" value="ORUFI05G18960.1"/>
    <property type="gene ID" value="ORUFI05G18960"/>
</dbReference>
<dbReference type="HOGENOM" id="CLU_1247125_0_0_1"/>
<name>A0A0E0PMY7_ORYRU</name>
<accession>A0A0E0PMY7</accession>
<feature type="compositionally biased region" description="Basic and acidic residues" evidence="1">
    <location>
        <begin position="163"/>
        <end position="173"/>
    </location>
</feature>
<feature type="region of interest" description="Disordered" evidence="1">
    <location>
        <begin position="41"/>
        <end position="83"/>
    </location>
</feature>
<protein>
    <submittedName>
        <fullName evidence="2">Uncharacterized protein</fullName>
    </submittedName>
</protein>
<evidence type="ECO:0000313" key="2">
    <source>
        <dbReference type="EnsemblPlants" id="ORUFI05G18960.1"/>
    </source>
</evidence>
<dbReference type="Proteomes" id="UP000008022">
    <property type="component" value="Unassembled WGS sequence"/>
</dbReference>
<reference evidence="2" key="2">
    <citation type="submission" date="2015-06" db="UniProtKB">
        <authorList>
            <consortium name="EnsemblPlants"/>
        </authorList>
    </citation>
    <scope>IDENTIFICATION</scope>
</reference>
<sequence length="222" mass="23483">MGKLRRWLGKTSPLVQCAAAAEGDDDVRRVRRRRRIRVTAISAASQDSGDGDLGGGFAGGGGRGKDERRGASSGQRDGDDGGRAMIAAVPDLEESVAVAICGGVCGRSAGGEGLGADVEQPSAGGEGCGRLGMGRKEDEGDARTTDRRRRRLIRRGSRQWSRGRWERGERSAGSERCGSDMSHWIRQSGGSYSGAMRAQMVGATWSVDPAGRILGKYSTLDR</sequence>
<feature type="region of interest" description="Disordered" evidence="1">
    <location>
        <begin position="113"/>
        <end position="178"/>
    </location>
</feature>
<reference evidence="3" key="1">
    <citation type="submission" date="2013-06" db="EMBL/GenBank/DDBJ databases">
        <authorList>
            <person name="Zhao Q."/>
        </authorList>
    </citation>
    <scope>NUCLEOTIDE SEQUENCE</scope>
    <source>
        <strain evidence="3">cv. W1943</strain>
    </source>
</reference>
<evidence type="ECO:0000313" key="3">
    <source>
        <dbReference type="Proteomes" id="UP000008022"/>
    </source>
</evidence>
<dbReference type="EnsemblPlants" id="ORUFI05G18960.1">
    <property type="protein sequence ID" value="ORUFI05G18960.1"/>
    <property type="gene ID" value="ORUFI05G18960"/>
</dbReference>
<evidence type="ECO:0000256" key="1">
    <source>
        <dbReference type="SAM" id="MobiDB-lite"/>
    </source>
</evidence>
<organism evidence="2 3">
    <name type="scientific">Oryza rufipogon</name>
    <name type="common">Brownbeard rice</name>
    <name type="synonym">Asian wild rice</name>
    <dbReference type="NCBI Taxonomy" id="4529"/>
    <lineage>
        <taxon>Eukaryota</taxon>
        <taxon>Viridiplantae</taxon>
        <taxon>Streptophyta</taxon>
        <taxon>Embryophyta</taxon>
        <taxon>Tracheophyta</taxon>
        <taxon>Spermatophyta</taxon>
        <taxon>Magnoliopsida</taxon>
        <taxon>Liliopsida</taxon>
        <taxon>Poales</taxon>
        <taxon>Poaceae</taxon>
        <taxon>BOP clade</taxon>
        <taxon>Oryzoideae</taxon>
        <taxon>Oryzeae</taxon>
        <taxon>Oryzinae</taxon>
        <taxon>Oryza</taxon>
    </lineage>
</organism>
<feature type="compositionally biased region" description="Basic residues" evidence="1">
    <location>
        <begin position="146"/>
        <end position="157"/>
    </location>
</feature>
<feature type="compositionally biased region" description="Basic and acidic residues" evidence="1">
    <location>
        <begin position="63"/>
        <end position="82"/>
    </location>
</feature>
<feature type="compositionally biased region" description="Gly residues" evidence="1">
    <location>
        <begin position="51"/>
        <end position="62"/>
    </location>
</feature>
<keyword evidence="3" id="KW-1185">Reference proteome</keyword>
<dbReference type="OMA" id="XERGERS"/>
<proteinExistence type="predicted"/>